<dbReference type="Gene3D" id="2.40.50.140">
    <property type="entry name" value="Nucleic acid-binding proteins"/>
    <property type="match status" value="1"/>
</dbReference>
<dbReference type="GO" id="GO:0006310">
    <property type="term" value="P:DNA recombination"/>
    <property type="evidence" value="ECO:0007669"/>
    <property type="project" value="UniProtKB-UniRule"/>
</dbReference>
<dbReference type="InterPro" id="IPR022572">
    <property type="entry name" value="DNA_rep/recomb_RecO_N"/>
</dbReference>
<keyword evidence="5 7" id="KW-0234">DNA repair</keyword>
<keyword evidence="3 7" id="KW-0227">DNA damage</keyword>
<feature type="domain" description="DNA replication/recombination mediator RecO N-terminal" evidence="8">
    <location>
        <begin position="5"/>
        <end position="82"/>
    </location>
</feature>
<dbReference type="Pfam" id="PF02565">
    <property type="entry name" value="RecO_C"/>
    <property type="match status" value="1"/>
</dbReference>
<reference evidence="9" key="1">
    <citation type="journal article" date="2020" name="mSystems">
        <title>Genome- and Community-Level Interaction Insights into Carbon Utilization and Element Cycling Functions of Hydrothermarchaeota in Hydrothermal Sediment.</title>
        <authorList>
            <person name="Zhou Z."/>
            <person name="Liu Y."/>
            <person name="Xu W."/>
            <person name="Pan J."/>
            <person name="Luo Z.H."/>
            <person name="Li M."/>
        </authorList>
    </citation>
    <scope>NUCLEOTIDE SEQUENCE [LARGE SCALE GENOMIC DNA]</scope>
    <source>
        <strain evidence="9">SpSt-783</strain>
    </source>
</reference>
<dbReference type="GO" id="GO:0006302">
    <property type="term" value="P:double-strand break repair"/>
    <property type="evidence" value="ECO:0007669"/>
    <property type="project" value="TreeGrafter"/>
</dbReference>
<evidence type="ECO:0000313" key="9">
    <source>
        <dbReference type="EMBL" id="HHS62954.1"/>
    </source>
</evidence>
<protein>
    <recommendedName>
        <fullName evidence="2 7">DNA repair protein RecO</fullName>
    </recommendedName>
    <alternativeName>
        <fullName evidence="6 7">Recombination protein O</fullName>
    </alternativeName>
</protein>
<name>A0A7C6AFU0_UNCW3</name>
<dbReference type="HAMAP" id="MF_00201">
    <property type="entry name" value="RecO"/>
    <property type="match status" value="1"/>
</dbReference>
<comment type="caution">
    <text evidence="9">The sequence shown here is derived from an EMBL/GenBank/DDBJ whole genome shotgun (WGS) entry which is preliminary data.</text>
</comment>
<evidence type="ECO:0000256" key="1">
    <source>
        <dbReference type="ARBA" id="ARBA00007452"/>
    </source>
</evidence>
<dbReference type="NCBIfam" id="TIGR00613">
    <property type="entry name" value="reco"/>
    <property type="match status" value="1"/>
</dbReference>
<dbReference type="InterPro" id="IPR003717">
    <property type="entry name" value="RecO"/>
</dbReference>
<evidence type="ECO:0000256" key="4">
    <source>
        <dbReference type="ARBA" id="ARBA00023172"/>
    </source>
</evidence>
<dbReference type="GO" id="GO:0043590">
    <property type="term" value="C:bacterial nucleoid"/>
    <property type="evidence" value="ECO:0007669"/>
    <property type="project" value="TreeGrafter"/>
</dbReference>
<dbReference type="InterPro" id="IPR042242">
    <property type="entry name" value="RecO_C"/>
</dbReference>
<dbReference type="EMBL" id="DTHJ01000105">
    <property type="protein sequence ID" value="HHS62954.1"/>
    <property type="molecule type" value="Genomic_DNA"/>
</dbReference>
<dbReference type="SUPFAM" id="SSF50249">
    <property type="entry name" value="Nucleic acid-binding proteins"/>
    <property type="match status" value="1"/>
</dbReference>
<evidence type="ECO:0000256" key="6">
    <source>
        <dbReference type="ARBA" id="ARBA00033409"/>
    </source>
</evidence>
<gene>
    <name evidence="7 9" type="primary">recO</name>
    <name evidence="9" type="ORF">ENV70_05015</name>
</gene>
<proteinExistence type="inferred from homology"/>
<dbReference type="InterPro" id="IPR037278">
    <property type="entry name" value="ARFGAP/RecO"/>
</dbReference>
<dbReference type="SUPFAM" id="SSF57863">
    <property type="entry name" value="ArfGap/RecO-like zinc finger"/>
    <property type="match status" value="1"/>
</dbReference>
<evidence type="ECO:0000256" key="5">
    <source>
        <dbReference type="ARBA" id="ARBA00023204"/>
    </source>
</evidence>
<dbReference type="InterPro" id="IPR012340">
    <property type="entry name" value="NA-bd_OB-fold"/>
</dbReference>
<comment type="function">
    <text evidence="7">Involved in DNA repair and RecF pathway recombination.</text>
</comment>
<evidence type="ECO:0000256" key="2">
    <source>
        <dbReference type="ARBA" id="ARBA00021310"/>
    </source>
</evidence>
<evidence type="ECO:0000259" key="8">
    <source>
        <dbReference type="Pfam" id="PF11967"/>
    </source>
</evidence>
<dbReference type="AlphaFoldDB" id="A0A7C6AFU0"/>
<comment type="similarity">
    <text evidence="1 7">Belongs to the RecO family.</text>
</comment>
<dbReference type="Pfam" id="PF11967">
    <property type="entry name" value="RecO_N"/>
    <property type="match status" value="1"/>
</dbReference>
<keyword evidence="4 7" id="KW-0233">DNA recombination</keyword>
<evidence type="ECO:0000256" key="7">
    <source>
        <dbReference type="HAMAP-Rule" id="MF_00201"/>
    </source>
</evidence>
<accession>A0A7C6AFU0</accession>
<dbReference type="PANTHER" id="PTHR33991">
    <property type="entry name" value="DNA REPAIR PROTEIN RECO"/>
    <property type="match status" value="1"/>
</dbReference>
<dbReference type="Gene3D" id="1.20.1440.120">
    <property type="entry name" value="Recombination protein O, C-terminal domain"/>
    <property type="match status" value="1"/>
</dbReference>
<evidence type="ECO:0000256" key="3">
    <source>
        <dbReference type="ARBA" id="ARBA00022763"/>
    </source>
</evidence>
<sequence length="246" mass="28032">MPNILKTRGIVLRTLPFKESSLFCSIFTERFGKLRLVAKGARRPKSKICGTLEPFTLSEVIFYKRESRDVYTLSDAVIIENFQGIRSSQSKFTACEAICEFIDKTTVLEEPNRQLFLETIGFFEKISITDDRIAGYWSLLMLFKLLKFAGLQPHLKDCVRCHSPIFDKSIINFSISAGGLVCEKHFDESVIKIDIEAIKTLINASNNIFPSDINPGLFPSLKNLLEAYIFYHINGLTLNTLRFIKN</sequence>
<organism evidence="9">
    <name type="scientific">candidate division WOR-3 bacterium</name>
    <dbReference type="NCBI Taxonomy" id="2052148"/>
    <lineage>
        <taxon>Bacteria</taxon>
        <taxon>Bacteria division WOR-3</taxon>
    </lineage>
</organism>
<dbReference type="PANTHER" id="PTHR33991:SF1">
    <property type="entry name" value="DNA REPAIR PROTEIN RECO"/>
    <property type="match status" value="1"/>
</dbReference>